<dbReference type="RefSeq" id="WP_239023366.1">
    <property type="nucleotide sequence ID" value="NZ_CP030104.1"/>
</dbReference>
<dbReference type="PROSITE" id="PS51645">
    <property type="entry name" value="PHR_CRY_ALPHA_BETA"/>
    <property type="match status" value="1"/>
</dbReference>
<name>A0A2Z4LNF0_9FLAO</name>
<evidence type="ECO:0000259" key="6">
    <source>
        <dbReference type="PROSITE" id="PS51645"/>
    </source>
</evidence>
<dbReference type="InterPro" id="IPR006050">
    <property type="entry name" value="DNA_photolyase_N"/>
</dbReference>
<dbReference type="Gene3D" id="1.25.40.80">
    <property type="match status" value="1"/>
</dbReference>
<dbReference type="Gene3D" id="3.40.50.620">
    <property type="entry name" value="HUPs"/>
    <property type="match status" value="1"/>
</dbReference>
<feature type="domain" description="Photolyase/cryptochrome alpha/beta" evidence="6">
    <location>
        <begin position="6"/>
        <end position="135"/>
    </location>
</feature>
<evidence type="ECO:0000313" key="8">
    <source>
        <dbReference type="Proteomes" id="UP000248536"/>
    </source>
</evidence>
<dbReference type="InterPro" id="IPR002081">
    <property type="entry name" value="Cryptochrome/DNA_photolyase_1"/>
</dbReference>
<dbReference type="PRINTS" id="PR00147">
    <property type="entry name" value="DNAPHOTLYASE"/>
</dbReference>
<keyword evidence="8" id="KW-1185">Reference proteome</keyword>
<evidence type="ECO:0000256" key="2">
    <source>
        <dbReference type="ARBA" id="ARBA00022630"/>
    </source>
</evidence>
<dbReference type="PANTHER" id="PTHR11455">
    <property type="entry name" value="CRYPTOCHROME"/>
    <property type="match status" value="1"/>
</dbReference>
<keyword evidence="5" id="KW-0157">Chromophore</keyword>
<dbReference type="EMBL" id="CP030104">
    <property type="protein sequence ID" value="AWX43259.1"/>
    <property type="molecule type" value="Genomic_DNA"/>
</dbReference>
<dbReference type="GO" id="GO:0071949">
    <property type="term" value="F:FAD binding"/>
    <property type="evidence" value="ECO:0007669"/>
    <property type="project" value="TreeGrafter"/>
</dbReference>
<dbReference type="KEGG" id="spon:HME9304_00246"/>
<proteinExistence type="inferred from homology"/>
<dbReference type="SUPFAM" id="SSF52425">
    <property type="entry name" value="Cryptochrome/photolyase, N-terminal domain"/>
    <property type="match status" value="1"/>
</dbReference>
<comment type="cofactor">
    <cofactor evidence="1">
        <name>(6R)-5,10-methylene-5,6,7,8-tetrahydrofolate</name>
        <dbReference type="ChEBI" id="CHEBI:15636"/>
    </cofactor>
</comment>
<reference evidence="7 8" key="1">
    <citation type="submission" date="2018-06" db="EMBL/GenBank/DDBJ databases">
        <title>Spongiibacterium sp. HME9304 Genome sequencing and assembly.</title>
        <authorList>
            <person name="Kang H."/>
            <person name="Kim H."/>
            <person name="Joh K."/>
        </authorList>
    </citation>
    <scope>NUCLEOTIDE SEQUENCE [LARGE SCALE GENOMIC DNA]</scope>
    <source>
        <strain evidence="7 8">HME9304</strain>
    </source>
</reference>
<dbReference type="InterPro" id="IPR036155">
    <property type="entry name" value="Crypto/Photolyase_N_sf"/>
</dbReference>
<gene>
    <name evidence="7" type="ORF">HME9304_00246</name>
</gene>
<evidence type="ECO:0000256" key="3">
    <source>
        <dbReference type="ARBA" id="ARBA00022827"/>
    </source>
</evidence>
<dbReference type="PANTHER" id="PTHR11455:SF9">
    <property type="entry name" value="CRYPTOCHROME CIRCADIAN CLOCK 5 ISOFORM X1"/>
    <property type="match status" value="1"/>
</dbReference>
<sequence length="487" mass="57677">MHPNEIIDVFWFKRDLRLVDNDALNEAITSKNKLLPVYLYEPSIWQDAHYDERHYRFIFESIQDLDNDLLYETKILAVQSEVIPFFKTLSDLYQIENIFSTEETGLDITYRRDIEFQDFCFTNGIRWSQFQNNGVVRGLTDRSSWRKDWYNYMNLPQKDFETKHTNFIGHKTISDLYVRFDALQEPSKRSKFQKGGRKEALRWQSSFFEERIAFYSDYISKPELSRYGCSRLSPYFAWGNLSIREVYQKAVELKKISSYKKQLNAFMSRLRWQSHFIQKFEMEPRIEFEAFNKAFLSLEQPINDSYINAWTEGGTGYPLVDAAIRCVVQTGYINFRMRAMIVSFLTHHLFQHFTTVGPWLARQFLDFEPGIHYGQMQMQAGFTGINTVRVYNPTKNAMDHDSDAIFIKKYVPELSGLPTGLAIEPWKVTAMDSEMYGFNYGVDYPERIVNISDTRRMALQKLYGQRKSEFAQLERQRILETHTIPRN</sequence>
<organism evidence="7 8">
    <name type="scientific">Flagellimonas maritima</name>
    <dbReference type="NCBI Taxonomy" id="1383885"/>
    <lineage>
        <taxon>Bacteria</taxon>
        <taxon>Pseudomonadati</taxon>
        <taxon>Bacteroidota</taxon>
        <taxon>Flavobacteriia</taxon>
        <taxon>Flavobacteriales</taxon>
        <taxon>Flavobacteriaceae</taxon>
        <taxon>Flagellimonas</taxon>
    </lineage>
</organism>
<protein>
    <submittedName>
        <fullName evidence="7">Deoxyribodipyrimidine photo-lyase</fullName>
        <ecNumber evidence="7">4.1.99.3</ecNumber>
    </submittedName>
</protein>
<evidence type="ECO:0000256" key="1">
    <source>
        <dbReference type="ARBA" id="ARBA00001932"/>
    </source>
</evidence>
<dbReference type="EC" id="4.1.99.3" evidence="7"/>
<evidence type="ECO:0000256" key="5">
    <source>
        <dbReference type="RuleBase" id="RU004182"/>
    </source>
</evidence>
<dbReference type="Pfam" id="PF00875">
    <property type="entry name" value="DNA_photolyase"/>
    <property type="match status" value="1"/>
</dbReference>
<dbReference type="InterPro" id="IPR036134">
    <property type="entry name" value="Crypto/Photolyase_FAD-like_sf"/>
</dbReference>
<feature type="binding site" evidence="4">
    <location>
        <position position="266"/>
    </location>
    <ligand>
        <name>FAD</name>
        <dbReference type="ChEBI" id="CHEBI:57692"/>
    </ligand>
</feature>
<comment type="cofactor">
    <cofactor evidence="4">
        <name>FAD</name>
        <dbReference type="ChEBI" id="CHEBI:57692"/>
    </cofactor>
    <text evidence="4">Binds 1 FAD per subunit.</text>
</comment>
<evidence type="ECO:0000313" key="7">
    <source>
        <dbReference type="EMBL" id="AWX43259.1"/>
    </source>
</evidence>
<accession>A0A2Z4LNF0</accession>
<feature type="binding site" evidence="4">
    <location>
        <position position="215"/>
    </location>
    <ligand>
        <name>FAD</name>
        <dbReference type="ChEBI" id="CHEBI:57692"/>
    </ligand>
</feature>
<dbReference type="InterPro" id="IPR014729">
    <property type="entry name" value="Rossmann-like_a/b/a_fold"/>
</dbReference>
<dbReference type="Gene3D" id="1.10.579.10">
    <property type="entry name" value="DNA Cyclobutane Dipyrimidine Photolyase, subunit A, domain 3"/>
    <property type="match status" value="1"/>
</dbReference>
<dbReference type="Pfam" id="PF03441">
    <property type="entry name" value="FAD_binding_7"/>
    <property type="match status" value="1"/>
</dbReference>
<dbReference type="GO" id="GO:0003904">
    <property type="term" value="F:deoxyribodipyrimidine photo-lyase activity"/>
    <property type="evidence" value="ECO:0007669"/>
    <property type="project" value="UniProtKB-EC"/>
</dbReference>
<comment type="similarity">
    <text evidence="5">Belongs to the DNA photolyase family.</text>
</comment>
<dbReference type="Proteomes" id="UP000248536">
    <property type="component" value="Chromosome"/>
</dbReference>
<keyword evidence="7" id="KW-0456">Lyase</keyword>
<dbReference type="GO" id="GO:0003677">
    <property type="term" value="F:DNA binding"/>
    <property type="evidence" value="ECO:0007669"/>
    <property type="project" value="TreeGrafter"/>
</dbReference>
<dbReference type="GO" id="GO:0009416">
    <property type="term" value="P:response to light stimulus"/>
    <property type="evidence" value="ECO:0007669"/>
    <property type="project" value="TreeGrafter"/>
</dbReference>
<dbReference type="SUPFAM" id="SSF48173">
    <property type="entry name" value="Cryptochrome/photolyase FAD-binding domain"/>
    <property type="match status" value="1"/>
</dbReference>
<dbReference type="AlphaFoldDB" id="A0A2Z4LNF0"/>
<keyword evidence="3 4" id="KW-0274">FAD</keyword>
<evidence type="ECO:0000256" key="4">
    <source>
        <dbReference type="PIRSR" id="PIRSR602081-1"/>
    </source>
</evidence>
<keyword evidence="2 4" id="KW-0285">Flavoprotein</keyword>
<dbReference type="InterPro" id="IPR005101">
    <property type="entry name" value="Cryptochr/Photolyase_FAD-bd"/>
</dbReference>